<sequence length="49" mass="6125">MWRMVYVCQQWIDSSVAMCRIDRMYIYSHIFILNNLFLFLPFLLLFILF</sequence>
<dbReference type="AlphaFoldDB" id="A0AA35WRS9"/>
<dbReference type="Proteomes" id="UP001174909">
    <property type="component" value="Unassembled WGS sequence"/>
</dbReference>
<evidence type="ECO:0000313" key="3">
    <source>
        <dbReference type="Proteomes" id="UP001174909"/>
    </source>
</evidence>
<gene>
    <name evidence="2" type="ORF">GBAR_LOCUS15311</name>
</gene>
<protein>
    <submittedName>
        <fullName evidence="2">Uncharacterized protein</fullName>
    </submittedName>
</protein>
<reference evidence="2" key="1">
    <citation type="submission" date="2023-03" db="EMBL/GenBank/DDBJ databases">
        <authorList>
            <person name="Steffen K."/>
            <person name="Cardenas P."/>
        </authorList>
    </citation>
    <scope>NUCLEOTIDE SEQUENCE</scope>
</reference>
<comment type="caution">
    <text evidence="2">The sequence shown here is derived from an EMBL/GenBank/DDBJ whole genome shotgun (WGS) entry which is preliminary data.</text>
</comment>
<keyword evidence="1" id="KW-1133">Transmembrane helix</keyword>
<feature type="transmembrane region" description="Helical" evidence="1">
    <location>
        <begin position="24"/>
        <end position="48"/>
    </location>
</feature>
<keyword evidence="1" id="KW-0472">Membrane</keyword>
<accession>A0AA35WRS9</accession>
<evidence type="ECO:0000256" key="1">
    <source>
        <dbReference type="SAM" id="Phobius"/>
    </source>
</evidence>
<dbReference type="EMBL" id="CASHTH010002226">
    <property type="protein sequence ID" value="CAI8026696.1"/>
    <property type="molecule type" value="Genomic_DNA"/>
</dbReference>
<keyword evidence="3" id="KW-1185">Reference proteome</keyword>
<proteinExistence type="predicted"/>
<name>A0AA35WRS9_GEOBA</name>
<keyword evidence="1" id="KW-0812">Transmembrane</keyword>
<evidence type="ECO:0000313" key="2">
    <source>
        <dbReference type="EMBL" id="CAI8026696.1"/>
    </source>
</evidence>
<feature type="non-terminal residue" evidence="2">
    <location>
        <position position="49"/>
    </location>
</feature>
<organism evidence="2 3">
    <name type="scientific">Geodia barretti</name>
    <name type="common">Barrett's horny sponge</name>
    <dbReference type="NCBI Taxonomy" id="519541"/>
    <lineage>
        <taxon>Eukaryota</taxon>
        <taxon>Metazoa</taxon>
        <taxon>Porifera</taxon>
        <taxon>Demospongiae</taxon>
        <taxon>Heteroscleromorpha</taxon>
        <taxon>Tetractinellida</taxon>
        <taxon>Astrophorina</taxon>
        <taxon>Geodiidae</taxon>
        <taxon>Geodia</taxon>
    </lineage>
</organism>